<name>A0A0J0YNY4_9NEIS</name>
<protein>
    <submittedName>
        <fullName evidence="1">Uncharacterized protein</fullName>
    </submittedName>
</protein>
<feature type="non-terminal residue" evidence="1">
    <location>
        <position position="79"/>
    </location>
</feature>
<evidence type="ECO:0000313" key="2">
    <source>
        <dbReference type="Proteomes" id="UP000036027"/>
    </source>
</evidence>
<keyword evidence="2" id="KW-1185">Reference proteome</keyword>
<accession>A0A0J0YNY4</accession>
<dbReference type="OrthoDB" id="64737at2"/>
<sequence>ALGKPPCLPFPGQEEPDYAAFVYFAYIIGTSGQTADVSFGGAKVRRGGLGDCVPGFFYNAGGYGGEGYIPSRFIWSFFP</sequence>
<evidence type="ECO:0000313" key="1">
    <source>
        <dbReference type="EMBL" id="KLT71864.1"/>
    </source>
</evidence>
<reference evidence="1 2" key="1">
    <citation type="submission" date="2014-11" db="EMBL/GenBank/DDBJ databases">
        <title>Genome of a novel goose pathogen.</title>
        <authorList>
            <person name="Hansen C.M."/>
            <person name="Hueffer K."/>
            <person name="Choi S.C."/>
        </authorList>
    </citation>
    <scope>NUCLEOTIDE SEQUENCE [LARGE SCALE GENOMIC DNA]</scope>
    <source>
        <strain evidence="1 2">KH1503</strain>
    </source>
</reference>
<dbReference type="AlphaFoldDB" id="A0A0J0YNY4"/>
<feature type="non-terminal residue" evidence="1">
    <location>
        <position position="1"/>
    </location>
</feature>
<organism evidence="1 2">
    <name type="scientific">Neisseria arctica</name>
    <dbReference type="NCBI Taxonomy" id="1470200"/>
    <lineage>
        <taxon>Bacteria</taxon>
        <taxon>Pseudomonadati</taxon>
        <taxon>Pseudomonadota</taxon>
        <taxon>Betaproteobacteria</taxon>
        <taxon>Neisseriales</taxon>
        <taxon>Neisseriaceae</taxon>
        <taxon>Neisseria</taxon>
    </lineage>
</organism>
<dbReference type="Pfam" id="PF07077">
    <property type="entry name" value="DUF1345"/>
    <property type="match status" value="1"/>
</dbReference>
<dbReference type="Proteomes" id="UP000036027">
    <property type="component" value="Unassembled WGS sequence"/>
</dbReference>
<comment type="caution">
    <text evidence="1">The sequence shown here is derived from an EMBL/GenBank/DDBJ whole genome shotgun (WGS) entry which is preliminary data.</text>
</comment>
<gene>
    <name evidence="1" type="ORF">PL75_11360</name>
</gene>
<proteinExistence type="predicted"/>
<dbReference type="EMBL" id="JTDO01000178">
    <property type="protein sequence ID" value="KLT71864.1"/>
    <property type="molecule type" value="Genomic_DNA"/>
</dbReference>
<dbReference type="RefSeq" id="WP_047762043.1">
    <property type="nucleotide sequence ID" value="NZ_JTDO01000178.1"/>
</dbReference>
<dbReference type="InterPro" id="IPR009781">
    <property type="entry name" value="DUF1345"/>
</dbReference>